<evidence type="ECO:0000313" key="2">
    <source>
        <dbReference type="EMBL" id="KAG2495393.1"/>
    </source>
</evidence>
<feature type="region of interest" description="Disordered" evidence="1">
    <location>
        <begin position="1"/>
        <end position="53"/>
    </location>
</feature>
<dbReference type="AlphaFoldDB" id="A0A835Y3S5"/>
<accession>A0A835Y3S5</accession>
<protein>
    <submittedName>
        <fullName evidence="2">Uncharacterized protein</fullName>
    </submittedName>
</protein>
<keyword evidence="3" id="KW-1185">Reference proteome</keyword>
<organism evidence="2 3">
    <name type="scientific">Edaphochlamys debaryana</name>
    <dbReference type="NCBI Taxonomy" id="47281"/>
    <lineage>
        <taxon>Eukaryota</taxon>
        <taxon>Viridiplantae</taxon>
        <taxon>Chlorophyta</taxon>
        <taxon>core chlorophytes</taxon>
        <taxon>Chlorophyceae</taxon>
        <taxon>CS clade</taxon>
        <taxon>Chlamydomonadales</taxon>
        <taxon>Chlamydomonadales incertae sedis</taxon>
        <taxon>Edaphochlamys</taxon>
    </lineage>
</organism>
<comment type="caution">
    <text evidence="2">The sequence shown here is derived from an EMBL/GenBank/DDBJ whole genome shotgun (WGS) entry which is preliminary data.</text>
</comment>
<dbReference type="OrthoDB" id="538883at2759"/>
<dbReference type="EMBL" id="JAEHOE010000025">
    <property type="protein sequence ID" value="KAG2495393.1"/>
    <property type="molecule type" value="Genomic_DNA"/>
</dbReference>
<evidence type="ECO:0000313" key="3">
    <source>
        <dbReference type="Proteomes" id="UP000612055"/>
    </source>
</evidence>
<feature type="region of interest" description="Disordered" evidence="1">
    <location>
        <begin position="74"/>
        <end position="208"/>
    </location>
</feature>
<name>A0A835Y3S5_9CHLO</name>
<proteinExistence type="predicted"/>
<evidence type="ECO:0000256" key="1">
    <source>
        <dbReference type="SAM" id="MobiDB-lite"/>
    </source>
</evidence>
<reference evidence="2" key="1">
    <citation type="journal article" date="2020" name="bioRxiv">
        <title>Comparative genomics of Chlamydomonas.</title>
        <authorList>
            <person name="Craig R.J."/>
            <person name="Hasan A.R."/>
            <person name="Ness R.W."/>
            <person name="Keightley P.D."/>
        </authorList>
    </citation>
    <scope>NUCLEOTIDE SEQUENCE</scope>
    <source>
        <strain evidence="2">CCAP 11/70</strain>
    </source>
</reference>
<gene>
    <name evidence="2" type="ORF">HYH03_006660</name>
</gene>
<feature type="compositionally biased region" description="Gly residues" evidence="1">
    <location>
        <begin position="35"/>
        <end position="50"/>
    </location>
</feature>
<sequence>MSGRGRGRGYSGPHTRHAYDYDDYGDSYASKPRGGRGGGYGYGGYGGGGPPRQVDPYAYPAQYAYADPAQYAPHPHAMTPAQGWNPACPPGPNGGPPAHVRPRAPYQAPSAYGVPQQGPVSQYGGGPRSSFDRPGQGAASGVPSVRRRTAAQAPLPAAVDRDSLLDRGVPASAPVSARSGSASPKPEAEVEPEAPTNPHFLTPAFPQPPRTRTDSCSCWALMVEAGCQALEAVVGPFLEGALMELFGEGWERELFSLELPLPPLSASACAQLIARCKQLHERLPITIHKRVEAVSKATTALSSAPGSLEPEDVAACQAACKGLVQDCIKAMKLPSLMGAGSKQWRAFTAELMPQAESAVAFYDVLLTDCSEAAALRQQVRATAAAEAGGVLALASP</sequence>
<dbReference type="Proteomes" id="UP000612055">
    <property type="component" value="Unassembled WGS sequence"/>
</dbReference>